<evidence type="ECO:0000256" key="5">
    <source>
        <dbReference type="ARBA" id="ARBA00022771"/>
    </source>
</evidence>
<feature type="compositionally biased region" description="Low complexity" evidence="10">
    <location>
        <begin position="344"/>
        <end position="358"/>
    </location>
</feature>
<dbReference type="Gene3D" id="2.30.30.40">
    <property type="entry name" value="SH3 Domains"/>
    <property type="match status" value="4"/>
</dbReference>
<dbReference type="Proteomes" id="UP000076420">
    <property type="component" value="Unassembled WGS sequence"/>
</dbReference>
<proteinExistence type="inferred from homology"/>
<dbReference type="SUPFAM" id="SSF50044">
    <property type="entry name" value="SH3-domain"/>
    <property type="match status" value="4"/>
</dbReference>
<comment type="similarity">
    <text evidence="1">Belongs to the SH3RF family.</text>
</comment>
<dbReference type="FunFam" id="2.30.30.40:FF:000001">
    <property type="entry name" value="Sorbin and SH3 domain-containing protein 1 isoform 2"/>
    <property type="match status" value="1"/>
</dbReference>
<evidence type="ECO:0000259" key="12">
    <source>
        <dbReference type="PROSITE" id="PS50089"/>
    </source>
</evidence>
<gene>
    <name evidence="13" type="primary">106072200</name>
</gene>
<feature type="region of interest" description="Disordered" evidence="10">
    <location>
        <begin position="308"/>
        <end position="431"/>
    </location>
</feature>
<feature type="domain" description="SH3" evidence="11">
    <location>
        <begin position="432"/>
        <end position="493"/>
    </location>
</feature>
<dbReference type="Pfam" id="PF00018">
    <property type="entry name" value="SH3_1"/>
    <property type="match status" value="3"/>
</dbReference>
<feature type="compositionally biased region" description="Basic and acidic residues" evidence="10">
    <location>
        <begin position="668"/>
        <end position="679"/>
    </location>
</feature>
<keyword evidence="4" id="KW-0677">Repeat</keyword>
<feature type="compositionally biased region" description="Low complexity" evidence="10">
    <location>
        <begin position="599"/>
        <end position="616"/>
    </location>
</feature>
<feature type="region of interest" description="Disordered" evidence="10">
    <location>
        <begin position="663"/>
        <end position="698"/>
    </location>
</feature>
<organism evidence="13 14">
    <name type="scientific">Biomphalaria glabrata</name>
    <name type="common">Bloodfluke planorb</name>
    <name type="synonym">Freshwater snail</name>
    <dbReference type="NCBI Taxonomy" id="6526"/>
    <lineage>
        <taxon>Eukaryota</taxon>
        <taxon>Metazoa</taxon>
        <taxon>Spiralia</taxon>
        <taxon>Lophotrochozoa</taxon>
        <taxon>Mollusca</taxon>
        <taxon>Gastropoda</taxon>
        <taxon>Heterobranchia</taxon>
        <taxon>Euthyneura</taxon>
        <taxon>Panpulmonata</taxon>
        <taxon>Hygrophila</taxon>
        <taxon>Lymnaeoidea</taxon>
        <taxon>Planorbidae</taxon>
        <taxon>Biomphalaria</taxon>
    </lineage>
</organism>
<feature type="compositionally biased region" description="Polar residues" evidence="10">
    <location>
        <begin position="557"/>
        <end position="571"/>
    </location>
</feature>
<keyword evidence="6" id="KW-0862">Zinc</keyword>
<dbReference type="PANTHER" id="PTHR14167:SF51">
    <property type="entry name" value="RING-TYPE E3 UBIQUITIN TRANSFERASE"/>
    <property type="match status" value="1"/>
</dbReference>
<dbReference type="PRINTS" id="PR00499">
    <property type="entry name" value="P67PHOX"/>
</dbReference>
<dbReference type="VEuPathDB" id="VectorBase:BGLAX_040888"/>
<dbReference type="InterPro" id="IPR050384">
    <property type="entry name" value="Endophilin_SH3RF"/>
</dbReference>
<dbReference type="SMART" id="SM00326">
    <property type="entry name" value="SH3"/>
    <property type="match status" value="4"/>
</dbReference>
<evidence type="ECO:0000256" key="4">
    <source>
        <dbReference type="ARBA" id="ARBA00022737"/>
    </source>
</evidence>
<dbReference type="GO" id="GO:0008270">
    <property type="term" value="F:zinc ion binding"/>
    <property type="evidence" value="ECO:0007669"/>
    <property type="project" value="UniProtKB-KW"/>
</dbReference>
<feature type="domain" description="SH3" evidence="11">
    <location>
        <begin position="759"/>
        <end position="819"/>
    </location>
</feature>
<dbReference type="CDD" id="cd16750">
    <property type="entry name" value="RING-HC_SH3RF3"/>
    <property type="match status" value="1"/>
</dbReference>
<evidence type="ECO:0000259" key="11">
    <source>
        <dbReference type="PROSITE" id="PS50002"/>
    </source>
</evidence>
<feature type="compositionally biased region" description="Low complexity" evidence="10">
    <location>
        <begin position="249"/>
        <end position="275"/>
    </location>
</feature>
<evidence type="ECO:0000256" key="2">
    <source>
        <dbReference type="ARBA" id="ARBA00022443"/>
    </source>
</evidence>
<evidence type="ECO:0000256" key="10">
    <source>
        <dbReference type="SAM" id="MobiDB-lite"/>
    </source>
</evidence>
<dbReference type="PROSITE" id="PS50002">
    <property type="entry name" value="SH3"/>
    <property type="match status" value="4"/>
</dbReference>
<dbReference type="AlphaFoldDB" id="A0A2C9JXP5"/>
<protein>
    <recommendedName>
        <fullName evidence="15">RING-type E3 ubiquitin transferase</fullName>
    </recommendedName>
</protein>
<name>A0A2C9JXP5_BIOGL</name>
<evidence type="ECO:0000256" key="6">
    <source>
        <dbReference type="ARBA" id="ARBA00022833"/>
    </source>
</evidence>
<feature type="region of interest" description="Disordered" evidence="10">
    <location>
        <begin position="724"/>
        <end position="759"/>
    </location>
</feature>
<evidence type="ECO:0000256" key="7">
    <source>
        <dbReference type="ARBA" id="ARBA00022843"/>
    </source>
</evidence>
<feature type="region of interest" description="Disordered" evidence="10">
    <location>
        <begin position="249"/>
        <end position="284"/>
    </location>
</feature>
<feature type="compositionally biased region" description="Low complexity" evidence="10">
    <location>
        <begin position="383"/>
        <end position="431"/>
    </location>
</feature>
<evidence type="ECO:0008006" key="15">
    <source>
        <dbReference type="Google" id="ProtNLM"/>
    </source>
</evidence>
<keyword evidence="5 8" id="KW-0863">Zinc-finger</keyword>
<feature type="domain" description="SH3" evidence="11">
    <location>
        <begin position="178"/>
        <end position="240"/>
    </location>
</feature>
<evidence type="ECO:0000256" key="8">
    <source>
        <dbReference type="PROSITE-ProRule" id="PRU00175"/>
    </source>
</evidence>
<accession>A0A2C9JXP5</accession>
<dbReference type="InterPro" id="IPR013083">
    <property type="entry name" value="Znf_RING/FYVE/PHD"/>
</dbReference>
<dbReference type="STRING" id="6526.A0A2C9JXP5"/>
<reference evidence="13" key="1">
    <citation type="submission" date="2020-05" db="UniProtKB">
        <authorList>
            <consortium name="EnsemblMetazoa"/>
        </authorList>
    </citation>
    <scope>IDENTIFICATION</scope>
    <source>
        <strain evidence="13">BB02</strain>
    </source>
</reference>
<evidence type="ECO:0000313" key="14">
    <source>
        <dbReference type="Proteomes" id="UP000076420"/>
    </source>
</evidence>
<dbReference type="CDD" id="cd11787">
    <property type="entry name" value="SH3_SH3RF_2"/>
    <property type="match status" value="1"/>
</dbReference>
<sequence>MDEKQINELLECSVCLERFDQNCKVLPCQHTFCRQCLDEIVLTQKELRCPECRALVTVRVAELPTNILVVRILEGLKTKGHRYPGSRHGHVGLSPSKTVTTRHDRRHETAAHLSKLGTPCAEALYRYDSLEKDDLPFDKGDIIILRRQIDENWYQGELSGRLGYFPANFVQILVPLPHQIPQCRALYDFHLKDEAEKDCLSFKKDEVLTVIRRVDENWLEGRKGDRIGIFPITFVELNDAARLIVQTKSNPAPSLPQSSSSSANANRSVPASVSAGTAPLPGSPVAAAEELSCSSPFTPISSETVTTVSSQPVTAGSLSPVPLSSGATPPLESVQLNNNRHSHSSSPLLNSSPVTTSSDSHNRHSTEVVFPDGHSSTSLVPDSATSASSSPLSPLTSGDPQGSSSTSRNTSSTNTASEVCPDSTSSSQSGSLTTPVYIALYNYKPQKEDELDLHKGEYYSVSEKCQDGWFKGACLRTGEAGVFPGNYVSMVRHSSAFKPVSPNVLNIRAKAPLSSMVPPASTAHSEPRSTAPSTNMSNESPSTTSMAPPLLPRVAKMQTSGQKPRSPSSQLAPHPSRSLSSPTAPSSPKHVFSPPRPASPTSSSSSSLFGSLSRPLIPAPPQSSLQSTPHHALWLSPGWQSMSASANITPPNVVMVANSLEPTSSAPAKKDKKDKEKKGLVKLLSGKSKKSKQTPAVTESAPPLAVVCFDGVNHMRSGSYPVETVATSSSGRSDAHRKAASFDSTTAPPVPVKPRPKPVPRERYYCKHQYPPQTEHELALEVGDIIHVHRKRDDGWYKGTQERTGKTGLFPASFVEKCD</sequence>
<dbReference type="KEGG" id="bgt:106072200"/>
<dbReference type="InterPro" id="IPR017907">
    <property type="entry name" value="Znf_RING_CS"/>
</dbReference>
<keyword evidence="3" id="KW-0479">Metal-binding</keyword>
<dbReference type="PROSITE" id="PS50089">
    <property type="entry name" value="ZF_RING_2"/>
    <property type="match status" value="1"/>
</dbReference>
<evidence type="ECO:0000256" key="3">
    <source>
        <dbReference type="ARBA" id="ARBA00022723"/>
    </source>
</evidence>
<dbReference type="PANTHER" id="PTHR14167">
    <property type="entry name" value="SH3 DOMAIN-CONTAINING"/>
    <property type="match status" value="1"/>
</dbReference>
<feature type="compositionally biased region" description="Low complexity" evidence="10">
    <location>
        <begin position="575"/>
        <end position="588"/>
    </location>
</feature>
<dbReference type="OrthoDB" id="19092at2759"/>
<dbReference type="PRINTS" id="PR00452">
    <property type="entry name" value="SH3DOMAIN"/>
</dbReference>
<dbReference type="FunFam" id="3.30.40.10:FF:000077">
    <property type="entry name" value="E3 ubiquitin-protein ligase SH3RF1 isoform X1"/>
    <property type="match status" value="1"/>
</dbReference>
<feature type="compositionally biased region" description="Polar residues" evidence="10">
    <location>
        <begin position="308"/>
        <end position="317"/>
    </location>
</feature>
<dbReference type="InterPro" id="IPR028502">
    <property type="entry name" value="SH3RF3_RING-HC_Zfn"/>
</dbReference>
<feature type="domain" description="RING-type" evidence="12">
    <location>
        <begin position="12"/>
        <end position="53"/>
    </location>
</feature>
<dbReference type="Pfam" id="PF14604">
    <property type="entry name" value="SH3_9"/>
    <property type="match status" value="1"/>
</dbReference>
<dbReference type="PROSITE" id="PS00518">
    <property type="entry name" value="ZF_RING_1"/>
    <property type="match status" value="1"/>
</dbReference>
<dbReference type="SMART" id="SM00184">
    <property type="entry name" value="RING"/>
    <property type="match status" value="1"/>
</dbReference>
<evidence type="ECO:0000256" key="9">
    <source>
        <dbReference type="PROSITE-ProRule" id="PRU00192"/>
    </source>
</evidence>
<keyword evidence="2 9" id="KW-0728">SH3 domain</keyword>
<dbReference type="Gene3D" id="3.30.40.10">
    <property type="entry name" value="Zinc/RING finger domain, C3HC4 (zinc finger)"/>
    <property type="match status" value="1"/>
</dbReference>
<dbReference type="Pfam" id="PF13639">
    <property type="entry name" value="zf-RING_2"/>
    <property type="match status" value="1"/>
</dbReference>
<feature type="region of interest" description="Disordered" evidence="10">
    <location>
        <begin position="515"/>
        <end position="629"/>
    </location>
</feature>
<evidence type="ECO:0000313" key="13">
    <source>
        <dbReference type="EnsemblMetazoa" id="BGLB009718-PB"/>
    </source>
</evidence>
<dbReference type="VEuPathDB" id="VectorBase:BGLB009718"/>
<dbReference type="SUPFAM" id="SSF57850">
    <property type="entry name" value="RING/U-box"/>
    <property type="match status" value="1"/>
</dbReference>
<dbReference type="InterPro" id="IPR001841">
    <property type="entry name" value="Znf_RING"/>
</dbReference>
<dbReference type="EnsemblMetazoa" id="BGLB009718-RB">
    <property type="protein sequence ID" value="BGLB009718-PB"/>
    <property type="gene ID" value="BGLB009718"/>
</dbReference>
<feature type="domain" description="SH3" evidence="11">
    <location>
        <begin position="116"/>
        <end position="175"/>
    </location>
</feature>
<evidence type="ECO:0000256" key="1">
    <source>
        <dbReference type="ARBA" id="ARBA00008649"/>
    </source>
</evidence>
<dbReference type="CDD" id="cd11783">
    <property type="entry name" value="SH3_SH3RF_3"/>
    <property type="match status" value="1"/>
</dbReference>
<feature type="compositionally biased region" description="Polar residues" evidence="10">
    <location>
        <begin position="522"/>
        <end position="546"/>
    </location>
</feature>
<keyword evidence="7" id="KW-0832">Ubl conjugation</keyword>
<dbReference type="InterPro" id="IPR036028">
    <property type="entry name" value="SH3-like_dom_sf"/>
</dbReference>
<dbReference type="InterPro" id="IPR001452">
    <property type="entry name" value="SH3_domain"/>
</dbReference>